<dbReference type="AlphaFoldDB" id="A0A1S4BNP2"/>
<feature type="compositionally biased region" description="Polar residues" evidence="1">
    <location>
        <begin position="187"/>
        <end position="197"/>
    </location>
</feature>
<dbReference type="GeneID" id="107810232"/>
<dbReference type="STRING" id="4097.A0A1S4BNP2"/>
<feature type="region of interest" description="Disordered" evidence="1">
    <location>
        <begin position="91"/>
        <end position="131"/>
    </location>
</feature>
<feature type="region of interest" description="Disordered" evidence="1">
    <location>
        <begin position="170"/>
        <end position="197"/>
    </location>
</feature>
<reference evidence="2" key="1">
    <citation type="journal article" date="2014" name="Nat. Commun.">
        <title>The tobacco genome sequence and its comparison with those of tomato and potato.</title>
        <authorList>
            <person name="Sierro N."/>
            <person name="Battey J.N."/>
            <person name="Ouadi S."/>
            <person name="Bakaher N."/>
            <person name="Bovet L."/>
            <person name="Willig A."/>
            <person name="Goepfert S."/>
            <person name="Peitsch M.C."/>
            <person name="Ivanov N.V."/>
        </authorList>
    </citation>
    <scope>NUCLEOTIDE SEQUENCE [LARGE SCALE GENOMIC DNA]</scope>
</reference>
<dbReference type="OMA" id="QSHPMVQ"/>
<keyword evidence="2" id="KW-1185">Reference proteome</keyword>
<dbReference type="KEGG" id="nta:107810232"/>
<feature type="region of interest" description="Disordered" evidence="1">
    <location>
        <begin position="252"/>
        <end position="275"/>
    </location>
</feature>
<proteinExistence type="predicted"/>
<protein>
    <submittedName>
        <fullName evidence="3">Uncharacterized protein LOC107810232</fullName>
    </submittedName>
</protein>
<accession>A0A1S4BNP2</accession>
<dbReference type="RefSeq" id="XP_016490474.1">
    <property type="nucleotide sequence ID" value="XM_016634988.1"/>
</dbReference>
<dbReference type="PANTHER" id="PTHR33356:SF5">
    <property type="entry name" value="TIP41-LIKE PROTEIN"/>
    <property type="match status" value="1"/>
</dbReference>
<gene>
    <name evidence="3" type="primary">LOC107810232</name>
</gene>
<dbReference type="RefSeq" id="XP_016490474.1">
    <property type="nucleotide sequence ID" value="XM_016634988.2"/>
</dbReference>
<feature type="compositionally biased region" description="Polar residues" evidence="1">
    <location>
        <begin position="100"/>
        <end position="128"/>
    </location>
</feature>
<evidence type="ECO:0000256" key="1">
    <source>
        <dbReference type="SAM" id="MobiDB-lite"/>
    </source>
</evidence>
<name>A0A1S4BNP2_TOBAC</name>
<reference evidence="3" key="2">
    <citation type="submission" date="2025-08" db="UniProtKB">
        <authorList>
            <consortium name="RefSeq"/>
        </authorList>
    </citation>
    <scope>IDENTIFICATION</scope>
    <source>
        <tissue evidence="3">Leaf</tissue>
    </source>
</reference>
<dbReference type="PaxDb" id="4097-A0A1S4BNP2"/>
<organism evidence="2 3">
    <name type="scientific">Nicotiana tabacum</name>
    <name type="common">Common tobacco</name>
    <dbReference type="NCBI Taxonomy" id="4097"/>
    <lineage>
        <taxon>Eukaryota</taxon>
        <taxon>Viridiplantae</taxon>
        <taxon>Streptophyta</taxon>
        <taxon>Embryophyta</taxon>
        <taxon>Tracheophyta</taxon>
        <taxon>Spermatophyta</taxon>
        <taxon>Magnoliopsida</taxon>
        <taxon>eudicotyledons</taxon>
        <taxon>Gunneridae</taxon>
        <taxon>Pentapetalae</taxon>
        <taxon>asterids</taxon>
        <taxon>lamiids</taxon>
        <taxon>Solanales</taxon>
        <taxon>Solanaceae</taxon>
        <taxon>Nicotianoideae</taxon>
        <taxon>Nicotianeae</taxon>
        <taxon>Nicotiana</taxon>
    </lineage>
</organism>
<evidence type="ECO:0000313" key="2">
    <source>
        <dbReference type="Proteomes" id="UP000790787"/>
    </source>
</evidence>
<dbReference type="PANTHER" id="PTHR33356">
    <property type="entry name" value="TIP41-LIKE PROTEIN"/>
    <property type="match status" value="1"/>
</dbReference>
<evidence type="ECO:0000313" key="3">
    <source>
        <dbReference type="RefSeq" id="XP_016490474.1"/>
    </source>
</evidence>
<sequence length="384" mass="42183">MEKGFDDCEFWLPPQFLTDDDLLMDFKTHSCVGDGGKDGSNPFSNGFNPFGSHSDLSSPVESVVGSTETESDEDDYITGLTRKMAHSTLQEKTKGWGLSRSPQSTLCGCKQGSSRGSPNGPSQASSPPRMTRPEVSMDLLYAAAGEVARIRMMEESTALYNHNKAGGGIWAAPPRKTSPVPVGPKNTKPNLGSFNSNQPSLSYQQLQVAQFQRLKQQQMMKQGGYRQFPVNQNQQVAENRARNGVNGSLMNLPNSSWPTLQQSQSQQQQPNTGSGMRAVFLGNPGPKRECVGTGVFLPRRIGTQTETRKKPGCPVILPDRVVQALNLNLETMDAATRPQSNFTPASDGGLKYRNNMAAVQQRRNQRIQPVAMTQELQLPQEWTY</sequence>
<dbReference type="OrthoDB" id="747893at2759"/>
<dbReference type="Proteomes" id="UP000790787">
    <property type="component" value="Chromosome 10"/>
</dbReference>